<keyword evidence="2" id="KW-1185">Reference proteome</keyword>
<protein>
    <submittedName>
        <fullName evidence="3">Uncharacterized protein LOC110767225</fullName>
    </submittedName>
</protein>
<evidence type="ECO:0000256" key="1">
    <source>
        <dbReference type="SAM" id="MobiDB-lite"/>
    </source>
</evidence>
<evidence type="ECO:0000313" key="2">
    <source>
        <dbReference type="Proteomes" id="UP000515124"/>
    </source>
</evidence>
<dbReference type="GeneID" id="110767225"/>
<sequence length="308" mass="34634">MAQNLGLTSLLREPVRRFSTEAENRLQDSSTSNQPLESSPSDKPQKSLPSDKPQESSPSESFFETPSTGSVYGKLLGIKRNTLKTDVVNLLEGCNLSLDDVKMDYNRWFTAMGMLVQFPSRQAYDNAMRVIGKKGRLFKLERANRAEWDSLTPHDGKTVLLQGIPPNAVPEDVDRFLSGCEYDSSSLQLSFRPSQEPTKWATVRFRTQTEAMNAFDEDISENTLNGLACCYQVLLQGIPPNAVPEDVDRFLSGCEYDSSSLQLSFRPSQEPTKWATVRFRSQTEAMNAFFLKNKGFCLNGEVLMRVLQ</sequence>
<dbReference type="Gene3D" id="3.30.70.330">
    <property type="match status" value="2"/>
</dbReference>
<proteinExistence type="predicted"/>
<dbReference type="PANTHER" id="PTHR48167">
    <property type="entry name" value="EXPRESSED PROTEIN"/>
    <property type="match status" value="1"/>
</dbReference>
<dbReference type="Proteomes" id="UP000515124">
    <property type="component" value="Unplaced"/>
</dbReference>
<feature type="compositionally biased region" description="Basic and acidic residues" evidence="1">
    <location>
        <begin position="13"/>
        <end position="26"/>
    </location>
</feature>
<dbReference type="InterPro" id="IPR035979">
    <property type="entry name" value="RBD_domain_sf"/>
</dbReference>
<dbReference type="GO" id="GO:0003676">
    <property type="term" value="F:nucleic acid binding"/>
    <property type="evidence" value="ECO:0007669"/>
    <property type="project" value="InterPro"/>
</dbReference>
<dbReference type="AlphaFoldDB" id="A0A6P5TGC6"/>
<dbReference type="SUPFAM" id="SSF54928">
    <property type="entry name" value="RNA-binding domain, RBD"/>
    <property type="match status" value="1"/>
</dbReference>
<dbReference type="InterPro" id="IPR012677">
    <property type="entry name" value="Nucleotide-bd_a/b_plait_sf"/>
</dbReference>
<dbReference type="RefSeq" id="XP_021826393.1">
    <property type="nucleotide sequence ID" value="XM_021970701.1"/>
</dbReference>
<dbReference type="KEGG" id="pavi:110767225"/>
<feature type="compositionally biased region" description="Low complexity" evidence="1">
    <location>
        <begin position="55"/>
        <end position="66"/>
    </location>
</feature>
<organism evidence="2 3">
    <name type="scientific">Prunus avium</name>
    <name type="common">Cherry</name>
    <name type="synonym">Cerasus avium</name>
    <dbReference type="NCBI Taxonomy" id="42229"/>
    <lineage>
        <taxon>Eukaryota</taxon>
        <taxon>Viridiplantae</taxon>
        <taxon>Streptophyta</taxon>
        <taxon>Embryophyta</taxon>
        <taxon>Tracheophyta</taxon>
        <taxon>Spermatophyta</taxon>
        <taxon>Magnoliopsida</taxon>
        <taxon>eudicotyledons</taxon>
        <taxon>Gunneridae</taxon>
        <taxon>Pentapetalae</taxon>
        <taxon>rosids</taxon>
        <taxon>fabids</taxon>
        <taxon>Rosales</taxon>
        <taxon>Rosaceae</taxon>
        <taxon>Amygdaloideae</taxon>
        <taxon>Amygdaleae</taxon>
        <taxon>Prunus</taxon>
    </lineage>
</organism>
<dbReference type="PANTHER" id="PTHR48167:SF2">
    <property type="entry name" value="EXPRESSED PROTEIN"/>
    <property type="match status" value="1"/>
</dbReference>
<name>A0A6P5TGC6_PRUAV</name>
<accession>A0A6P5TGC6</accession>
<feature type="compositionally biased region" description="Polar residues" evidence="1">
    <location>
        <begin position="27"/>
        <end position="42"/>
    </location>
</feature>
<feature type="region of interest" description="Disordered" evidence="1">
    <location>
        <begin position="1"/>
        <end position="66"/>
    </location>
</feature>
<evidence type="ECO:0000313" key="3">
    <source>
        <dbReference type="RefSeq" id="XP_021826393.1"/>
    </source>
</evidence>
<reference evidence="3" key="1">
    <citation type="submission" date="2025-08" db="UniProtKB">
        <authorList>
            <consortium name="RefSeq"/>
        </authorList>
    </citation>
    <scope>IDENTIFICATION</scope>
</reference>
<gene>
    <name evidence="3" type="primary">LOC110767225</name>
</gene>